<accession>A0A6N6VV57</accession>
<evidence type="ECO:0000256" key="1">
    <source>
        <dbReference type="SAM" id="SignalP"/>
    </source>
</evidence>
<evidence type="ECO:0000313" key="3">
    <source>
        <dbReference type="Proteomes" id="UP000437748"/>
    </source>
</evidence>
<keyword evidence="3" id="KW-1185">Reference proteome</keyword>
<dbReference type="Proteomes" id="UP000437748">
    <property type="component" value="Unassembled WGS sequence"/>
</dbReference>
<dbReference type="SUPFAM" id="SSF55486">
    <property type="entry name" value="Metalloproteases ('zincins'), catalytic domain"/>
    <property type="match status" value="1"/>
</dbReference>
<dbReference type="EMBL" id="WFLM01000003">
    <property type="protein sequence ID" value="KAB8039104.1"/>
    <property type="molecule type" value="Genomic_DNA"/>
</dbReference>
<keyword evidence="1" id="KW-0732">Signal</keyword>
<proteinExistence type="predicted"/>
<organism evidence="2 3">
    <name type="scientific">Silvanigrella paludirubra</name>
    <dbReference type="NCBI Taxonomy" id="2499159"/>
    <lineage>
        <taxon>Bacteria</taxon>
        <taxon>Pseudomonadati</taxon>
        <taxon>Bdellovibrionota</taxon>
        <taxon>Oligoflexia</taxon>
        <taxon>Silvanigrellales</taxon>
        <taxon>Silvanigrellaceae</taxon>
        <taxon>Silvanigrella</taxon>
    </lineage>
</organism>
<evidence type="ECO:0008006" key="4">
    <source>
        <dbReference type="Google" id="ProtNLM"/>
    </source>
</evidence>
<feature type="signal peptide" evidence="1">
    <location>
        <begin position="1"/>
        <end position="24"/>
    </location>
</feature>
<evidence type="ECO:0000313" key="2">
    <source>
        <dbReference type="EMBL" id="KAB8039104.1"/>
    </source>
</evidence>
<reference evidence="2 3" key="1">
    <citation type="submission" date="2019-10" db="EMBL/GenBank/DDBJ databases">
        <title>New species of Slilvanegrellaceae.</title>
        <authorList>
            <person name="Pitt A."/>
            <person name="Hahn M.W."/>
        </authorList>
    </citation>
    <scope>NUCLEOTIDE SEQUENCE [LARGE SCALE GENOMIC DNA]</scope>
    <source>
        <strain evidence="2 3">SP-Ram-0.45-NSY-1</strain>
    </source>
</reference>
<name>A0A6N6VV57_9BACT</name>
<protein>
    <recommendedName>
        <fullName evidence="4">FTP domain-containing protein</fullName>
    </recommendedName>
</protein>
<dbReference type="AlphaFoldDB" id="A0A6N6VV57"/>
<gene>
    <name evidence="2" type="ORF">GCL60_09625</name>
</gene>
<sequence length="774" mass="87264">MKLKLILAFSTTYFSLVSSLVAFAGNNQKSVRWTYKEDNNSDFVHIIDVINQKTGFALSVSDFSMLESRKLAKYNYLMLTQLQNGLPIEGNTLRIWTNNQGELFQVEAQVSDKSSSELSKQSLSMSPETVQALLASDTTMDLVRKEVFNHPDDKQIRNVQWKDVIEKDKVLRIVKVKGKRGTHLIKIDPIGKKVVDHLYEEFPNADNDIKTISIPVHIYPIYEEVEKTNELMPRVPAYLRNLVSKIHKADSDPYSPLRSMKYLYSMLDPFKGLTAAGRKDGFWAPTYVKRQGNAILNSLPLVDNNFASGFVLEGKFTSINIHPEAIKQFNGKLSFKPKFSGQFRFDYRDDEMIPTATYHGKPFASRKEIEHVDAVRLPDNNVLEYLNNGFDSIQVYWAVDQLFETLHKSGFNDPELSTRPFHAFLYDPDISMKNNAYYTDDTINFTTYSPNQGNMARDNTTIWHELGHGVMDRLMGDFINLAGTGGLSEGMADFVAQMVLHDVTGASSFPGLSDMRIINQTGFFLTNEVHDDGEAFGGTMYDILTSSEKKFGIYNGLQMMTDLTLDAMRLSRNHPALGEKEWFDHMLFADELGNGNVRKSGDLRPLILAALAKRNFSMDSNSHAEFVFKANGNDVIAGQPGSRSKPIPITLKPGDTKAFNLTVQLKNSAFYKFKFPVKVRVSLDGGPIQGAIHWKDEERSPIVYTLKSEADIAKIPLVATGKCDEINRDDGSCVDYASVQILNDGQDVTSKPQAKKRFYLRMKPLKTNNIGFNM</sequence>
<feature type="chain" id="PRO_5027006418" description="FTP domain-containing protein" evidence="1">
    <location>
        <begin position="25"/>
        <end position="774"/>
    </location>
</feature>
<comment type="caution">
    <text evidence="2">The sequence shown here is derived from an EMBL/GenBank/DDBJ whole genome shotgun (WGS) entry which is preliminary data.</text>
</comment>
<dbReference type="OrthoDB" id="5287171at2"/>
<dbReference type="RefSeq" id="WP_153420503.1">
    <property type="nucleotide sequence ID" value="NZ_WFLM01000003.1"/>
</dbReference>